<proteinExistence type="predicted"/>
<reference evidence="1" key="1">
    <citation type="journal article" date="2023" name="Mol. Phylogenet. Evol.">
        <title>Genome-scale phylogeny and comparative genomics of the fungal order Sordariales.</title>
        <authorList>
            <person name="Hensen N."/>
            <person name="Bonometti L."/>
            <person name="Westerberg I."/>
            <person name="Brannstrom I.O."/>
            <person name="Guillou S."/>
            <person name="Cros-Aarteil S."/>
            <person name="Calhoun S."/>
            <person name="Haridas S."/>
            <person name="Kuo A."/>
            <person name="Mondo S."/>
            <person name="Pangilinan J."/>
            <person name="Riley R."/>
            <person name="LaButti K."/>
            <person name="Andreopoulos B."/>
            <person name="Lipzen A."/>
            <person name="Chen C."/>
            <person name="Yan M."/>
            <person name="Daum C."/>
            <person name="Ng V."/>
            <person name="Clum A."/>
            <person name="Steindorff A."/>
            <person name="Ohm R.A."/>
            <person name="Martin F."/>
            <person name="Silar P."/>
            <person name="Natvig D.O."/>
            <person name="Lalanne C."/>
            <person name="Gautier V."/>
            <person name="Ament-Velasquez S.L."/>
            <person name="Kruys A."/>
            <person name="Hutchinson M.I."/>
            <person name="Powell A.J."/>
            <person name="Barry K."/>
            <person name="Miller A.N."/>
            <person name="Grigoriev I.V."/>
            <person name="Debuchy R."/>
            <person name="Gladieux P."/>
            <person name="Hiltunen Thoren M."/>
            <person name="Johannesson H."/>
        </authorList>
    </citation>
    <scope>NUCLEOTIDE SEQUENCE</scope>
    <source>
        <strain evidence="1">CBS 123565</strain>
    </source>
</reference>
<sequence length="270" mass="31563">MAILSLLRPSDIFALSRASRKLHAFILAEQESIAKSVTDLRYPILKRCLLQPVLWREVDPSIHPLLQDPNRADILLSRRTALQDIPAPGSSLTCTCMTCLMHWDDLCAVVDFAYWQDNLDKREQIPTVHRDADPSWHRELVARNANVVVRSLTRPLWYARILEAHLESTTRSMRRHSQNQAVRRPHFLMTDDEVRAGTDAFLQREGPHTFNYDFSQASFYMTEVFLPGRLWDAEHQKWAYLFSRRWHEMDLELLVKSDALRRREDTKVGT</sequence>
<dbReference type="Proteomes" id="UP001304895">
    <property type="component" value="Unassembled WGS sequence"/>
</dbReference>
<protein>
    <recommendedName>
        <fullName evidence="3">F-box domain-containing protein</fullName>
    </recommendedName>
</protein>
<comment type="caution">
    <text evidence="1">The sequence shown here is derived from an EMBL/GenBank/DDBJ whole genome shotgun (WGS) entry which is preliminary data.</text>
</comment>
<gene>
    <name evidence="1" type="ORF">BT67DRAFT_408130</name>
</gene>
<dbReference type="EMBL" id="MU853422">
    <property type="protein sequence ID" value="KAK4131605.1"/>
    <property type="molecule type" value="Genomic_DNA"/>
</dbReference>
<keyword evidence="2" id="KW-1185">Reference proteome</keyword>
<reference evidence="1" key="2">
    <citation type="submission" date="2023-05" db="EMBL/GenBank/DDBJ databases">
        <authorList>
            <consortium name="Lawrence Berkeley National Laboratory"/>
            <person name="Steindorff A."/>
            <person name="Hensen N."/>
            <person name="Bonometti L."/>
            <person name="Westerberg I."/>
            <person name="Brannstrom I.O."/>
            <person name="Guillou S."/>
            <person name="Cros-Aarteil S."/>
            <person name="Calhoun S."/>
            <person name="Haridas S."/>
            <person name="Kuo A."/>
            <person name="Mondo S."/>
            <person name="Pangilinan J."/>
            <person name="Riley R."/>
            <person name="Labutti K."/>
            <person name="Andreopoulos B."/>
            <person name="Lipzen A."/>
            <person name="Chen C."/>
            <person name="Yanf M."/>
            <person name="Daum C."/>
            <person name="Ng V."/>
            <person name="Clum A."/>
            <person name="Ohm R."/>
            <person name="Martin F."/>
            <person name="Silar P."/>
            <person name="Natvig D."/>
            <person name="Lalanne C."/>
            <person name="Gautier V."/>
            <person name="Ament-Velasquez S.L."/>
            <person name="Kruys A."/>
            <person name="Hutchinson M.I."/>
            <person name="Powell A.J."/>
            <person name="Barry K."/>
            <person name="Miller A.N."/>
            <person name="Grigoriev I.V."/>
            <person name="Debuchy R."/>
            <person name="Gladieux P."/>
            <person name="Thoren M.H."/>
            <person name="Johannesson H."/>
        </authorList>
    </citation>
    <scope>NUCLEOTIDE SEQUENCE</scope>
    <source>
        <strain evidence="1">CBS 123565</strain>
    </source>
</reference>
<accession>A0AAN6UF88</accession>
<dbReference type="AlphaFoldDB" id="A0AAN6UF88"/>
<name>A0AAN6UF88_9PEZI</name>
<evidence type="ECO:0008006" key="3">
    <source>
        <dbReference type="Google" id="ProtNLM"/>
    </source>
</evidence>
<evidence type="ECO:0000313" key="2">
    <source>
        <dbReference type="Proteomes" id="UP001304895"/>
    </source>
</evidence>
<organism evidence="1 2">
    <name type="scientific">Trichocladium antarcticum</name>
    <dbReference type="NCBI Taxonomy" id="1450529"/>
    <lineage>
        <taxon>Eukaryota</taxon>
        <taxon>Fungi</taxon>
        <taxon>Dikarya</taxon>
        <taxon>Ascomycota</taxon>
        <taxon>Pezizomycotina</taxon>
        <taxon>Sordariomycetes</taxon>
        <taxon>Sordariomycetidae</taxon>
        <taxon>Sordariales</taxon>
        <taxon>Chaetomiaceae</taxon>
        <taxon>Trichocladium</taxon>
    </lineage>
</organism>
<evidence type="ECO:0000313" key="1">
    <source>
        <dbReference type="EMBL" id="KAK4131605.1"/>
    </source>
</evidence>